<proteinExistence type="predicted"/>
<dbReference type="Proteomes" id="UP001172673">
    <property type="component" value="Unassembled WGS sequence"/>
</dbReference>
<keyword evidence="3" id="KW-1185">Reference proteome</keyword>
<dbReference type="InterPro" id="IPR046341">
    <property type="entry name" value="SET_dom_sf"/>
</dbReference>
<organism evidence="2 3">
    <name type="scientific">Cladophialophora chaetospira</name>
    <dbReference type="NCBI Taxonomy" id="386627"/>
    <lineage>
        <taxon>Eukaryota</taxon>
        <taxon>Fungi</taxon>
        <taxon>Dikarya</taxon>
        <taxon>Ascomycota</taxon>
        <taxon>Pezizomycotina</taxon>
        <taxon>Eurotiomycetes</taxon>
        <taxon>Chaetothyriomycetidae</taxon>
        <taxon>Chaetothyriales</taxon>
        <taxon>Herpotrichiellaceae</taxon>
        <taxon>Cladophialophora</taxon>
    </lineage>
</organism>
<dbReference type="EMBL" id="JAPDRK010000003">
    <property type="protein sequence ID" value="KAJ9614271.1"/>
    <property type="molecule type" value="Genomic_DNA"/>
</dbReference>
<gene>
    <name evidence="2" type="ORF">H2200_002407</name>
</gene>
<dbReference type="AlphaFoldDB" id="A0AA39CM39"/>
<feature type="domain" description="SET" evidence="1">
    <location>
        <begin position="18"/>
        <end position="268"/>
    </location>
</feature>
<comment type="caution">
    <text evidence="2">The sequence shown here is derived from an EMBL/GenBank/DDBJ whole genome shotgun (WGS) entry which is preliminary data.</text>
</comment>
<accession>A0AA39CM39</accession>
<reference evidence="2" key="1">
    <citation type="submission" date="2022-10" db="EMBL/GenBank/DDBJ databases">
        <title>Culturing micro-colonial fungi from biological soil crusts in the Mojave desert and describing Neophaeococcomyces mojavensis, and introducing the new genera and species Taxawa tesnikishii.</title>
        <authorList>
            <person name="Kurbessoian T."/>
            <person name="Stajich J.E."/>
        </authorList>
    </citation>
    <scope>NUCLEOTIDE SEQUENCE</scope>
    <source>
        <strain evidence="2">TK_41</strain>
    </source>
</reference>
<dbReference type="GO" id="GO:0016279">
    <property type="term" value="F:protein-lysine N-methyltransferase activity"/>
    <property type="evidence" value="ECO:0007669"/>
    <property type="project" value="TreeGrafter"/>
</dbReference>
<dbReference type="SUPFAM" id="SSF82199">
    <property type="entry name" value="SET domain"/>
    <property type="match status" value="1"/>
</dbReference>
<name>A0AA39CM39_9EURO</name>
<dbReference type="InterPro" id="IPR050600">
    <property type="entry name" value="SETD3_SETD6_MTase"/>
</dbReference>
<dbReference type="PANTHER" id="PTHR13271:SF76">
    <property type="entry name" value="SET DOMAIN-CONTAINING PROTEIN 8"/>
    <property type="match status" value="1"/>
</dbReference>
<dbReference type="PANTHER" id="PTHR13271">
    <property type="entry name" value="UNCHARACTERIZED PUTATIVE METHYLTRANSFERASE"/>
    <property type="match status" value="1"/>
</dbReference>
<evidence type="ECO:0000313" key="3">
    <source>
        <dbReference type="Proteomes" id="UP001172673"/>
    </source>
</evidence>
<dbReference type="PROSITE" id="PS50280">
    <property type="entry name" value="SET"/>
    <property type="match status" value="1"/>
</dbReference>
<protein>
    <recommendedName>
        <fullName evidence="1">SET domain-containing protein</fullName>
    </recommendedName>
</protein>
<dbReference type="CDD" id="cd10527">
    <property type="entry name" value="SET_LSMT"/>
    <property type="match status" value="1"/>
</dbReference>
<dbReference type="GO" id="GO:0005634">
    <property type="term" value="C:nucleus"/>
    <property type="evidence" value="ECO:0007669"/>
    <property type="project" value="TreeGrafter"/>
</dbReference>
<dbReference type="Gene3D" id="3.90.1410.10">
    <property type="entry name" value="set domain protein methyltransferase, domain 1"/>
    <property type="match status" value="1"/>
</dbReference>
<evidence type="ECO:0000259" key="1">
    <source>
        <dbReference type="PROSITE" id="PS50280"/>
    </source>
</evidence>
<dbReference type="InterPro" id="IPR001214">
    <property type="entry name" value="SET_dom"/>
</dbReference>
<sequence length="484" mass="53842">MRHALLGLEYLPAWSHFNGVKLFNASIDARIIGEDGSDKGGGLVANAEHAPGQPFLAVPLDLVLSKERVVQCAKSDAHLKELLEAAPSLSQAPRTAVLLFLIYQMTLSSPDCQGHGLWLANPLADYVQMLPHHILLPTFYTTEEMELLVGTSLADALDQKIVSLEREFDSLKASTAEITWCQKLWWSDTGCLSFEDWKLADAMYRSRALELPRDAGVGMVPVVDMANHASDDRYNARFEVAEDSGSVLLVARDDRTVQHGDEITIMYGCGGACEMVFSYGFLEEHASSAREVFLSLAIPSDDPLRMAKTRFAQEAPGVRIYVDGSNQLCWESTFVWWACVNEEDGLGFRVQQTLDGEMELKALWKDNELDAGALRSILSDDPLRDLYSLRAVVMVQERVEQQGMKLAVSEDDFNNRSLTSERIRPQVYQTIGRLRTLEIELLARAYETLEAEKAAFLESSAVREYLAKGQQLDEPAGNAPEDVS</sequence>
<evidence type="ECO:0000313" key="2">
    <source>
        <dbReference type="EMBL" id="KAJ9614271.1"/>
    </source>
</evidence>